<feature type="compositionally biased region" description="Basic and acidic residues" evidence="1">
    <location>
        <begin position="154"/>
        <end position="167"/>
    </location>
</feature>
<name>A0AAV0DT06_9ASTE</name>
<dbReference type="GO" id="GO:0009737">
    <property type="term" value="P:response to abscisic acid"/>
    <property type="evidence" value="ECO:0007669"/>
    <property type="project" value="InterPro"/>
</dbReference>
<comment type="caution">
    <text evidence="4">The sequence shown here is derived from an EMBL/GenBank/DDBJ whole genome shotgun (WGS) entry which is preliminary data.</text>
</comment>
<dbReference type="InterPro" id="IPR056605">
    <property type="entry name" value="LTI65_LTI78_N"/>
</dbReference>
<evidence type="ECO:0000256" key="1">
    <source>
        <dbReference type="SAM" id="MobiDB-lite"/>
    </source>
</evidence>
<evidence type="ECO:0000313" key="5">
    <source>
        <dbReference type="Proteomes" id="UP001152523"/>
    </source>
</evidence>
<proteinExistence type="predicted"/>
<dbReference type="EMBL" id="CAMAPF010000150">
    <property type="protein sequence ID" value="CAH9109245.1"/>
    <property type="molecule type" value="Genomic_DNA"/>
</dbReference>
<feature type="compositionally biased region" description="Acidic residues" evidence="1">
    <location>
        <begin position="96"/>
        <end position="110"/>
    </location>
</feature>
<feature type="domain" description="LTI65/LTI78 N-terminal" evidence="3">
    <location>
        <begin position="52"/>
        <end position="120"/>
    </location>
</feature>
<dbReference type="PANTHER" id="PTHR33836">
    <property type="entry name" value="LOW-TEMPERATURE-INDUCED 65 KDA PROTEIN-RELATED"/>
    <property type="match status" value="1"/>
</dbReference>
<dbReference type="Pfam" id="PF23399">
    <property type="entry name" value="LTI65_PGEED"/>
    <property type="match status" value="1"/>
</dbReference>
<organism evidence="4 5">
    <name type="scientific">Cuscuta epithymum</name>
    <dbReference type="NCBI Taxonomy" id="186058"/>
    <lineage>
        <taxon>Eukaryota</taxon>
        <taxon>Viridiplantae</taxon>
        <taxon>Streptophyta</taxon>
        <taxon>Embryophyta</taxon>
        <taxon>Tracheophyta</taxon>
        <taxon>Spermatophyta</taxon>
        <taxon>Magnoliopsida</taxon>
        <taxon>eudicotyledons</taxon>
        <taxon>Gunneridae</taxon>
        <taxon>Pentapetalae</taxon>
        <taxon>asterids</taxon>
        <taxon>lamiids</taxon>
        <taxon>Solanales</taxon>
        <taxon>Convolvulaceae</taxon>
        <taxon>Cuscuteae</taxon>
        <taxon>Cuscuta</taxon>
        <taxon>Cuscuta subgen. Cuscuta</taxon>
    </lineage>
</organism>
<feature type="compositionally biased region" description="Basic and acidic residues" evidence="1">
    <location>
        <begin position="124"/>
        <end position="136"/>
    </location>
</feature>
<feature type="domain" description="LTI65/LTI78 PGEED repeat" evidence="2">
    <location>
        <begin position="222"/>
        <end position="252"/>
    </location>
</feature>
<accession>A0AAV0DT06</accession>
<feature type="region of interest" description="Disordered" evidence="1">
    <location>
        <begin position="1"/>
        <end position="221"/>
    </location>
</feature>
<evidence type="ECO:0000313" key="4">
    <source>
        <dbReference type="EMBL" id="CAH9109245.1"/>
    </source>
</evidence>
<sequence length="336" mass="37980">MAQLERNPDSFKNTKSPITAFEQFIQGDDKSWSPTTSPTQKSYDPEEAFPNQQNKKSVLTKVKEKAKKLRHSLSGKRKQDNQIQGENNTPSWGVNLEDEEEVEEEDEDPEYLGAPMYESELAPEDYKETSRQHPRADPLFSEKNILPSQQSTKQENENERESGKELLEDGSNMKETQNIDSKFSELSIATTNTVEKPIEQERKDSVTDHEKQKGVNSPTTWDKGVSMKEYFMNKLEPGEDEKELSKVISDAMSPRRREPGERGVVDKVKDVVTSFLPPTNPSLFRVFTSNTNNTGSLSPQTSISNNNGNLSPLIPISTNAHEVLEEQTNGRVLQTN</sequence>
<dbReference type="InterPro" id="IPR057059">
    <property type="entry name" value="LTI65/LTI78_PGEED"/>
</dbReference>
<dbReference type="InterPro" id="IPR037491">
    <property type="entry name" value="LTI78/LTI65"/>
</dbReference>
<keyword evidence="5" id="KW-1185">Reference proteome</keyword>
<gene>
    <name evidence="4" type="ORF">CEPIT_LOCUS18641</name>
</gene>
<dbReference type="Pfam" id="PF23403">
    <property type="entry name" value="LTI65_LTI78_N"/>
    <property type="match status" value="1"/>
</dbReference>
<evidence type="ECO:0000259" key="2">
    <source>
        <dbReference type="Pfam" id="PF23399"/>
    </source>
</evidence>
<dbReference type="AlphaFoldDB" id="A0AAV0DT06"/>
<feature type="compositionally biased region" description="Polar residues" evidence="1">
    <location>
        <begin position="81"/>
        <end position="92"/>
    </location>
</feature>
<protein>
    <submittedName>
        <fullName evidence="4">Uncharacterized protein</fullName>
    </submittedName>
</protein>
<feature type="compositionally biased region" description="Basic and acidic residues" evidence="1">
    <location>
        <begin position="196"/>
        <end position="213"/>
    </location>
</feature>
<feature type="compositionally biased region" description="Basic residues" evidence="1">
    <location>
        <begin position="64"/>
        <end position="76"/>
    </location>
</feature>
<reference evidence="4" key="1">
    <citation type="submission" date="2022-07" db="EMBL/GenBank/DDBJ databases">
        <authorList>
            <person name="Macas J."/>
            <person name="Novak P."/>
            <person name="Neumann P."/>
        </authorList>
    </citation>
    <scope>NUCLEOTIDE SEQUENCE</scope>
</reference>
<evidence type="ECO:0000259" key="3">
    <source>
        <dbReference type="Pfam" id="PF23403"/>
    </source>
</evidence>
<dbReference type="PANTHER" id="PTHR33836:SF7">
    <property type="entry name" value="LOW-TEMPERATURE-INDUCED PROTEIN"/>
    <property type="match status" value="1"/>
</dbReference>
<dbReference type="Proteomes" id="UP001152523">
    <property type="component" value="Unassembled WGS sequence"/>
</dbReference>
<feature type="compositionally biased region" description="Polar residues" evidence="1">
    <location>
        <begin position="32"/>
        <end position="42"/>
    </location>
</feature>